<dbReference type="EMBL" id="KZ110591">
    <property type="protein sequence ID" value="OSX67202.1"/>
    <property type="molecule type" value="Genomic_DNA"/>
</dbReference>
<dbReference type="PANTHER" id="PTHR40132">
    <property type="entry name" value="PRE-MRNA-SPLICING FACTOR 38B"/>
    <property type="match status" value="1"/>
</dbReference>
<feature type="compositionally biased region" description="Basic and acidic residues" evidence="1">
    <location>
        <begin position="143"/>
        <end position="160"/>
    </location>
</feature>
<protein>
    <submittedName>
        <fullName evidence="2">Uncharacterized protein</fullName>
    </submittedName>
</protein>
<reference evidence="2 3" key="1">
    <citation type="submission" date="2017-04" db="EMBL/GenBank/DDBJ databases">
        <title>Genome Sequence of the Model Brown-Rot Fungus Postia placenta SB12.</title>
        <authorList>
            <consortium name="DOE Joint Genome Institute"/>
            <person name="Gaskell J."/>
            <person name="Kersten P."/>
            <person name="Larrondo L.F."/>
            <person name="Canessa P."/>
            <person name="Martinez D."/>
            <person name="Hibbett D."/>
            <person name="Schmoll M."/>
            <person name="Kubicek C.P."/>
            <person name="Martinez A.T."/>
            <person name="Yadav J."/>
            <person name="Master E."/>
            <person name="Magnuson J.K."/>
            <person name="James T."/>
            <person name="Yaver D."/>
            <person name="Berka R."/>
            <person name="Labutti K."/>
            <person name="Lipzen A."/>
            <person name="Aerts A."/>
            <person name="Barry K."/>
            <person name="Henrissat B."/>
            <person name="Blanchette R."/>
            <person name="Grigoriev I."/>
            <person name="Cullen D."/>
        </authorList>
    </citation>
    <scope>NUCLEOTIDE SEQUENCE [LARGE SCALE GENOMIC DNA]</scope>
    <source>
        <strain evidence="2 3">MAD-698-R-SB12</strain>
    </source>
</reference>
<feature type="region of interest" description="Disordered" evidence="1">
    <location>
        <begin position="143"/>
        <end position="310"/>
    </location>
</feature>
<name>A0A1X6NFC6_9APHY</name>
<feature type="compositionally biased region" description="Basic and acidic residues" evidence="1">
    <location>
        <begin position="246"/>
        <end position="259"/>
    </location>
</feature>
<feature type="region of interest" description="Disordered" evidence="1">
    <location>
        <begin position="98"/>
        <end position="117"/>
    </location>
</feature>
<dbReference type="STRING" id="670580.A0A1X6NFC6"/>
<dbReference type="PANTHER" id="PTHR40132:SF1">
    <property type="entry name" value="PRE-MRNA-SPLICING FACTOR 38B"/>
    <property type="match status" value="1"/>
</dbReference>
<proteinExistence type="predicted"/>
<accession>A0A1X6NFC6</accession>
<evidence type="ECO:0000256" key="1">
    <source>
        <dbReference type="SAM" id="MobiDB-lite"/>
    </source>
</evidence>
<feature type="compositionally biased region" description="Basic and acidic residues" evidence="1">
    <location>
        <begin position="188"/>
        <end position="219"/>
    </location>
</feature>
<feature type="compositionally biased region" description="Basic residues" evidence="1">
    <location>
        <begin position="169"/>
        <end position="187"/>
    </location>
</feature>
<dbReference type="AlphaFoldDB" id="A0A1X6NFC6"/>
<dbReference type="OrthoDB" id="2431475at2759"/>
<evidence type="ECO:0000313" key="3">
    <source>
        <dbReference type="Proteomes" id="UP000194127"/>
    </source>
</evidence>
<evidence type="ECO:0000313" key="2">
    <source>
        <dbReference type="EMBL" id="OSX67202.1"/>
    </source>
</evidence>
<gene>
    <name evidence="2" type="ORF">POSPLADRAFT_1051353</name>
</gene>
<dbReference type="GeneID" id="36325102"/>
<feature type="compositionally biased region" description="Pro residues" evidence="1">
    <location>
        <begin position="282"/>
        <end position="300"/>
    </location>
</feature>
<keyword evidence="3" id="KW-1185">Reference proteome</keyword>
<dbReference type="RefSeq" id="XP_024343996.1">
    <property type="nucleotide sequence ID" value="XM_024480152.1"/>
</dbReference>
<feature type="compositionally biased region" description="Basic and acidic residues" evidence="1">
    <location>
        <begin position="99"/>
        <end position="117"/>
    </location>
</feature>
<sequence length="411" mass="47076">MSSLSSVVSNLMRAQMGTSVSGTVTDEDLDRHVAELILKEAKQKAEQYGKDGIRAYLPSGYSESNAPKANKRFLSSIIRSTDDHNKTILRAQALAAQEVRAEREEQERRERRARAEEAAAAERLRRLMGTSGRTDWAHNWDRGERADRKRRERSWERRSDYDEDDDEHRRHRRRSERREREHRHRHTSRSDPRRDGKSDRHDEHSHRNGKQSDRHDEHSRRKGKQKASATVELHDTQSAPSRASSKPKDHELAADDLPSRRPTPQAEPSVHTTRSSAGSSRSPPPPVSSPPPLPPPPPLPSKMDKYFKDSYDPRLDVAPLAVPSVPATGLISDDEFAGWDAMLEIIRQRREDKAEKKVLERWGIGKDKSKDKKVKKGDDDAATRWSQDSLMEIQYKKRGSVREWDLGKDGL</sequence>
<dbReference type="Proteomes" id="UP000194127">
    <property type="component" value="Unassembled WGS sequence"/>
</dbReference>
<organism evidence="2 3">
    <name type="scientific">Postia placenta MAD-698-R-SB12</name>
    <dbReference type="NCBI Taxonomy" id="670580"/>
    <lineage>
        <taxon>Eukaryota</taxon>
        <taxon>Fungi</taxon>
        <taxon>Dikarya</taxon>
        <taxon>Basidiomycota</taxon>
        <taxon>Agaricomycotina</taxon>
        <taxon>Agaricomycetes</taxon>
        <taxon>Polyporales</taxon>
        <taxon>Adustoporiaceae</taxon>
        <taxon>Rhodonia</taxon>
    </lineage>
</organism>